<reference evidence="3" key="1">
    <citation type="journal article" date="2023" name="Front. Mar. Sci.">
        <title>A new Merluccius polli reference genome to investigate the effects of global change in West African waters.</title>
        <authorList>
            <person name="Mateo J.L."/>
            <person name="Blanco-Fernandez C."/>
            <person name="Garcia-Vazquez E."/>
            <person name="Machado-Schiaffino G."/>
        </authorList>
    </citation>
    <scope>NUCLEOTIDE SEQUENCE</scope>
    <source>
        <strain evidence="3">C29</strain>
        <tissue evidence="3">Fin</tissue>
    </source>
</reference>
<feature type="compositionally biased region" description="Polar residues" evidence="1">
    <location>
        <begin position="535"/>
        <end position="544"/>
    </location>
</feature>
<feature type="region of interest" description="Disordered" evidence="1">
    <location>
        <begin position="122"/>
        <end position="214"/>
    </location>
</feature>
<comment type="caution">
    <text evidence="3">The sequence shown here is derived from an EMBL/GenBank/DDBJ whole genome shotgun (WGS) entry which is preliminary data.</text>
</comment>
<organism evidence="3 4">
    <name type="scientific">Merluccius polli</name>
    <name type="common">Benguela hake</name>
    <name type="synonym">Merluccius cadenati</name>
    <dbReference type="NCBI Taxonomy" id="89951"/>
    <lineage>
        <taxon>Eukaryota</taxon>
        <taxon>Metazoa</taxon>
        <taxon>Chordata</taxon>
        <taxon>Craniata</taxon>
        <taxon>Vertebrata</taxon>
        <taxon>Euteleostomi</taxon>
        <taxon>Actinopterygii</taxon>
        <taxon>Neopterygii</taxon>
        <taxon>Teleostei</taxon>
        <taxon>Neoteleostei</taxon>
        <taxon>Acanthomorphata</taxon>
        <taxon>Zeiogadaria</taxon>
        <taxon>Gadariae</taxon>
        <taxon>Gadiformes</taxon>
        <taxon>Gadoidei</taxon>
        <taxon>Merlucciidae</taxon>
        <taxon>Merluccius</taxon>
    </lineage>
</organism>
<evidence type="ECO:0000259" key="2">
    <source>
        <dbReference type="PROSITE" id="PS51505"/>
    </source>
</evidence>
<gene>
    <name evidence="3" type="primary">ATXN7L2_0</name>
    <name evidence="3" type="ORF">N1851_013890</name>
</gene>
<evidence type="ECO:0000313" key="4">
    <source>
        <dbReference type="Proteomes" id="UP001174136"/>
    </source>
</evidence>
<dbReference type="InterPro" id="IPR052237">
    <property type="entry name" value="Ataxin-7-like_regulator"/>
</dbReference>
<dbReference type="Gene3D" id="6.10.140.1270">
    <property type="match status" value="1"/>
</dbReference>
<protein>
    <submittedName>
        <fullName evidence="3">Ataxin-7-like protein 2</fullName>
    </submittedName>
</protein>
<evidence type="ECO:0000256" key="1">
    <source>
        <dbReference type="SAM" id="MobiDB-lite"/>
    </source>
</evidence>
<dbReference type="PANTHER" id="PTHR15117">
    <property type="entry name" value="ATAXIN 7 RELATED"/>
    <property type="match status" value="1"/>
</dbReference>
<sequence>MLWFNDVKEAREQMASTRERARAAMATLDRRNPNLDDVGLNWSCWIDKCDILTDEGGCKDEDTVDESRGSDTMTLSREDMKIYGHCPALDNFYLVVCSHCGQLVKPQAFEAHCERRHGALTKLCHPSPGSASQQCPRPGRPPSMPSSRERHRAGETQEAGSSSKPASAPQHRTTKVLTGDASQDFRSSGSPALIAMPLPLSSQGSSSGTRTPGPRRARHLFLIVTLLRFALKETEASRRALRSPSKFSAGGAKDLQSNLQESLQYVLWQLKECDLDKHCGVLDPARKTLCTRQLMCNIHSIHQRRKVADRSKPFDQLVMEQRIGSSDSDVEKLSASEDSPILIPTPYLQTPQDPTAPQHIKRTLGTNCSILWSKEPSDRGPEEEGDSAVEVEVQPPYPFNQSLPSSGESEEEEEEGGEKEVEEEDAEEEEENGDIPAKPWHPKPLGICTFGSHTLGCSIFTFDRRLHHLRFALSDMVEQHVNAHLWKRIPQVPAGLQSRHPATTAQGSAIRPRAASSNLPSSGSPSSGPSGPKGNQQNLSSSKLPSAVGPYPTRIPLRGPGKAPLKGRELVPVAVVQDTTRPTQSSSRVVASTPIRKFPLHEKKDQRRHPPTPPLHPPKMSPRGPANRHHFSAGAKPSDRGSPSLSNGWSHATFTSPQPSNLHRDRGVGTGPGGEQQKPGGSDFRGPAQKRKMGSSEASAGGHPSLARSSKSHRSSSQSSSVLFSWRKGTSVGAKTER</sequence>
<feature type="region of interest" description="Disordered" evidence="1">
    <location>
        <begin position="496"/>
        <end position="738"/>
    </location>
</feature>
<feature type="compositionally biased region" description="Low complexity" evidence="1">
    <location>
        <begin position="705"/>
        <end position="725"/>
    </location>
</feature>
<feature type="compositionally biased region" description="Low complexity" evidence="1">
    <location>
        <begin position="516"/>
        <end position="534"/>
    </location>
</feature>
<feature type="compositionally biased region" description="Polar residues" evidence="1">
    <location>
        <begin position="641"/>
        <end position="661"/>
    </location>
</feature>
<dbReference type="AlphaFoldDB" id="A0AA47MUB0"/>
<feature type="compositionally biased region" description="Acidic residues" evidence="1">
    <location>
        <begin position="408"/>
        <end position="433"/>
    </location>
</feature>
<dbReference type="PANTHER" id="PTHR15117:SF5">
    <property type="entry name" value="ATAXIN-7-LIKE PROTEIN 2"/>
    <property type="match status" value="1"/>
</dbReference>
<dbReference type="PROSITE" id="PS51505">
    <property type="entry name" value="SCA7"/>
    <property type="match status" value="1"/>
</dbReference>
<dbReference type="Proteomes" id="UP001174136">
    <property type="component" value="Unassembled WGS sequence"/>
</dbReference>
<feature type="compositionally biased region" description="Polar residues" evidence="1">
    <location>
        <begin position="180"/>
        <end position="190"/>
    </location>
</feature>
<dbReference type="InterPro" id="IPR013243">
    <property type="entry name" value="SCA7_dom"/>
</dbReference>
<dbReference type="EMBL" id="JAOPHQ010002559">
    <property type="protein sequence ID" value="KAK0146773.1"/>
    <property type="molecule type" value="Genomic_DNA"/>
</dbReference>
<proteinExistence type="predicted"/>
<evidence type="ECO:0000313" key="3">
    <source>
        <dbReference type="EMBL" id="KAK0146773.1"/>
    </source>
</evidence>
<feature type="domain" description="SCA7" evidence="2">
    <location>
        <begin position="266"/>
        <end position="333"/>
    </location>
</feature>
<feature type="compositionally biased region" description="Polar residues" evidence="1">
    <location>
        <begin position="577"/>
        <end position="590"/>
    </location>
</feature>
<feature type="region of interest" description="Disordered" evidence="1">
    <location>
        <begin position="321"/>
        <end position="442"/>
    </location>
</feature>
<keyword evidence="4" id="KW-1185">Reference proteome</keyword>
<accession>A0AA47MUB0</accession>
<feature type="compositionally biased region" description="Pro residues" evidence="1">
    <location>
        <begin position="611"/>
        <end position="620"/>
    </location>
</feature>
<feature type="compositionally biased region" description="Low complexity" evidence="1">
    <location>
        <begin position="197"/>
        <end position="212"/>
    </location>
</feature>
<name>A0AA47MUB0_MERPO</name>
<dbReference type="Pfam" id="PF08313">
    <property type="entry name" value="SCA7"/>
    <property type="match status" value="1"/>
</dbReference>